<protein>
    <submittedName>
        <fullName evidence="1">Uncharacterized protein</fullName>
    </submittedName>
</protein>
<proteinExistence type="predicted"/>
<gene>
    <name evidence="1" type="ORF">HAP48_007785</name>
</gene>
<dbReference type="EMBL" id="JAAOLE020000001">
    <property type="protein sequence ID" value="NVI42958.1"/>
    <property type="molecule type" value="Genomic_DNA"/>
</dbReference>
<accession>A0A973ZZM7</accession>
<organism evidence="1">
    <name type="scientific">Bradyrhizobium septentrionale</name>
    <dbReference type="NCBI Taxonomy" id="1404411"/>
    <lineage>
        <taxon>Bacteria</taxon>
        <taxon>Pseudomonadati</taxon>
        <taxon>Pseudomonadota</taxon>
        <taxon>Alphaproteobacteria</taxon>
        <taxon>Hyphomicrobiales</taxon>
        <taxon>Nitrobacteraceae</taxon>
        <taxon>Bradyrhizobium</taxon>
    </lineage>
</organism>
<sequence>MPLQVIDGPTIAAGESLSDGIDCSAGVIVRITVPQEYTAANLTLQVSSDGNFYNDLYGSNGEEVTIVAKPNSGIVIAEHWARAIAFLKLRSGTRDHPVDQKVDCKFAIAVETAA</sequence>
<reference evidence="1" key="1">
    <citation type="submission" date="2020-06" db="EMBL/GenBank/DDBJ databases">
        <title>Whole Genome Sequence of Bradyrhizobium sp. Strain 1S1.</title>
        <authorList>
            <person name="Bromfield E.S.P."/>
            <person name="Cloutier S."/>
        </authorList>
    </citation>
    <scope>NUCLEOTIDE SEQUENCE [LARGE SCALE GENOMIC DNA]</scope>
    <source>
        <strain evidence="1">1S1</strain>
    </source>
</reference>
<dbReference type="AlphaFoldDB" id="A0A973ZZM7"/>
<comment type="caution">
    <text evidence="1">The sequence shown here is derived from an EMBL/GenBank/DDBJ whole genome shotgun (WGS) entry which is preliminary data.</text>
</comment>
<evidence type="ECO:0000313" key="1">
    <source>
        <dbReference type="EMBL" id="NVI42958.1"/>
    </source>
</evidence>
<dbReference type="RefSeq" id="WP_165128069.1">
    <property type="nucleotide sequence ID" value="NZ_CP088285.1"/>
</dbReference>
<name>A0A973ZZM7_9BRAD</name>